<proteinExistence type="predicted"/>
<evidence type="ECO:0000313" key="2">
    <source>
        <dbReference type="Proteomes" id="UP000768646"/>
    </source>
</evidence>
<accession>A0ACB7CC51</accession>
<keyword evidence="2" id="KW-1185">Reference proteome</keyword>
<reference evidence="1 2" key="1">
    <citation type="journal article" date="2021" name="Commun. Biol.">
        <title>Genomic insights into the host specific adaptation of the Pneumocystis genus.</title>
        <authorList>
            <person name="Cisse O.H."/>
            <person name="Ma L."/>
            <person name="Dekker J.P."/>
            <person name="Khil P.P."/>
            <person name="Youn J.-H."/>
            <person name="Brenchley J.M."/>
            <person name="Blair R."/>
            <person name="Pahar B."/>
            <person name="Chabe M."/>
            <person name="Van Rompay K.K.A."/>
            <person name="Keesler R."/>
            <person name="Sukura A."/>
            <person name="Hirsch V."/>
            <person name="Kutty G."/>
            <person name="Liu Y."/>
            <person name="Peng L."/>
            <person name="Chen J."/>
            <person name="Song J."/>
            <person name="Weissenbacher-Lang C."/>
            <person name="Xu J."/>
            <person name="Upham N.S."/>
            <person name="Stajich J.E."/>
            <person name="Cuomo C.A."/>
            <person name="Cushion M.T."/>
            <person name="Kovacs J.A."/>
        </authorList>
    </citation>
    <scope>NUCLEOTIDE SEQUENCE [LARGE SCALE GENOMIC DNA]</scope>
    <source>
        <strain evidence="1 2">RABM</strain>
    </source>
</reference>
<dbReference type="Proteomes" id="UP000768646">
    <property type="component" value="Unassembled WGS sequence"/>
</dbReference>
<gene>
    <name evidence="1" type="ORF">PORY_001497</name>
</gene>
<evidence type="ECO:0000313" key="1">
    <source>
        <dbReference type="EMBL" id="KAG4305327.1"/>
    </source>
</evidence>
<protein>
    <submittedName>
        <fullName evidence="1">Uncharacterized protein</fullName>
    </submittedName>
</protein>
<organism evidence="1 2">
    <name type="scientific">Pneumocystis oryctolagi</name>
    <dbReference type="NCBI Taxonomy" id="42067"/>
    <lineage>
        <taxon>Eukaryota</taxon>
        <taxon>Fungi</taxon>
        <taxon>Dikarya</taxon>
        <taxon>Ascomycota</taxon>
        <taxon>Taphrinomycotina</taxon>
        <taxon>Pneumocystomycetes</taxon>
        <taxon>Pneumocystaceae</taxon>
        <taxon>Pneumocystis</taxon>
    </lineage>
</organism>
<comment type="caution">
    <text evidence="1">The sequence shown here is derived from an EMBL/GenBank/DDBJ whole genome shotgun (WGS) entry which is preliminary data.</text>
</comment>
<name>A0ACB7CC51_9ASCO</name>
<sequence>MFPYEDHAQNMYISVKHAAPRRTYLHKQMQPHILSDKSNTAQAPSSDTLKSKSKQSNDQKTQSIDNEPEKYSITKLIKRIPSKKALSNVAVPISKLRKKKSLQKNIQLPADTGKKRNLSTSYLIGSGREKNNPHIDINDLPLNILDDFSSFQHISPDEFPVATSTPKETKHTGQQKQQLLDTSENVLQEISPLTLPASAHDTLKQDMPNLALLSLDLKKPVKESTKKQTKAQTKQIMNRLKNGGTLVKHLPQPITCDSSLDDEIITTFS</sequence>
<dbReference type="EMBL" id="JABTEG010000004">
    <property type="protein sequence ID" value="KAG4305327.1"/>
    <property type="molecule type" value="Genomic_DNA"/>
</dbReference>